<feature type="compositionally biased region" description="Polar residues" evidence="1">
    <location>
        <begin position="75"/>
        <end position="87"/>
    </location>
</feature>
<evidence type="ECO:0000256" key="2">
    <source>
        <dbReference type="SAM" id="SignalP"/>
    </source>
</evidence>
<dbReference type="AlphaFoldDB" id="A0A914HQC6"/>
<protein>
    <submittedName>
        <fullName evidence="4">Transposase</fullName>
    </submittedName>
</protein>
<evidence type="ECO:0000256" key="1">
    <source>
        <dbReference type="SAM" id="MobiDB-lite"/>
    </source>
</evidence>
<feature type="chain" id="PRO_5036904162" evidence="2">
    <location>
        <begin position="22"/>
        <end position="326"/>
    </location>
</feature>
<feature type="region of interest" description="Disordered" evidence="1">
    <location>
        <begin position="75"/>
        <end position="101"/>
    </location>
</feature>
<accession>A0A914HQC6</accession>
<keyword evidence="3" id="KW-1185">Reference proteome</keyword>
<feature type="signal peptide" evidence="2">
    <location>
        <begin position="1"/>
        <end position="21"/>
    </location>
</feature>
<organism evidence="3 4">
    <name type="scientific">Globodera rostochiensis</name>
    <name type="common">Golden nematode worm</name>
    <name type="synonym">Heterodera rostochiensis</name>
    <dbReference type="NCBI Taxonomy" id="31243"/>
    <lineage>
        <taxon>Eukaryota</taxon>
        <taxon>Metazoa</taxon>
        <taxon>Ecdysozoa</taxon>
        <taxon>Nematoda</taxon>
        <taxon>Chromadorea</taxon>
        <taxon>Rhabditida</taxon>
        <taxon>Tylenchina</taxon>
        <taxon>Tylenchomorpha</taxon>
        <taxon>Tylenchoidea</taxon>
        <taxon>Heteroderidae</taxon>
        <taxon>Heteroderinae</taxon>
        <taxon>Globodera</taxon>
    </lineage>
</organism>
<feature type="compositionally biased region" description="Basic and acidic residues" evidence="1">
    <location>
        <begin position="89"/>
        <end position="101"/>
    </location>
</feature>
<dbReference type="Proteomes" id="UP000887572">
    <property type="component" value="Unplaced"/>
</dbReference>
<sequence length="326" mass="38303">MEEFWILIFVAFLATKSLDKAESVKVKLELKTFDEIFGEGWWDKGEAEDLKMPEPTNFGQNVHHQIDRQNTQIGQIEPNSTDQNPPLTESDHSDNAKNGEEENEIIKEITSNENNDEDERRHKIIDKFHAIKDEFKQKGKYSDKERQEIDKTVAKELGLNFTTIYAWKRELGQIMTNYSDDEKLKIVKQFMRMKSDLSEKFDQRKDELKRDGFKNSYKEINETVAKELGLNFATIYNWKRKLGQTAPKHMHSHSEQKELMKLYYEIKDKTPKLRNQNIAKRLKIGRNTLNRWKKQFKHPNSVDGHSVEENASANLQEIKNINLGSI</sequence>
<proteinExistence type="predicted"/>
<evidence type="ECO:0000313" key="3">
    <source>
        <dbReference type="Proteomes" id="UP000887572"/>
    </source>
</evidence>
<reference evidence="4" key="1">
    <citation type="submission" date="2022-11" db="UniProtKB">
        <authorList>
            <consortium name="WormBaseParasite"/>
        </authorList>
    </citation>
    <scope>IDENTIFICATION</scope>
</reference>
<dbReference type="WBParaSite" id="Gr19_v10_g3269.t1">
    <property type="protein sequence ID" value="Gr19_v10_g3269.t1"/>
    <property type="gene ID" value="Gr19_v10_g3269"/>
</dbReference>
<evidence type="ECO:0000313" key="4">
    <source>
        <dbReference type="WBParaSite" id="Gr19_v10_g3269.t1"/>
    </source>
</evidence>
<name>A0A914HQC6_GLORO</name>
<keyword evidence="2" id="KW-0732">Signal</keyword>